<name>F8PUA9_SERL3</name>
<dbReference type="HOGENOM" id="CLU_3143935_0_0_1"/>
<dbReference type="Proteomes" id="UP000008063">
    <property type="component" value="Unassembled WGS sequence"/>
</dbReference>
<dbReference type="AlphaFoldDB" id="F8PUA9"/>
<gene>
    <name evidence="1" type="ORF">SERLA73DRAFT_181004</name>
</gene>
<evidence type="ECO:0000313" key="1">
    <source>
        <dbReference type="EMBL" id="EGO00422.1"/>
    </source>
</evidence>
<reference evidence="2" key="1">
    <citation type="journal article" date="2011" name="Science">
        <title>The plant cell wall-decomposing machinery underlies the functional diversity of forest fungi.</title>
        <authorList>
            <person name="Eastwood D.C."/>
            <person name="Floudas D."/>
            <person name="Binder M."/>
            <person name="Majcherczyk A."/>
            <person name="Schneider P."/>
            <person name="Aerts A."/>
            <person name="Asiegbu F.O."/>
            <person name="Baker S.E."/>
            <person name="Barry K."/>
            <person name="Bendiksby M."/>
            <person name="Blumentritt M."/>
            <person name="Coutinho P.M."/>
            <person name="Cullen D."/>
            <person name="de Vries R.P."/>
            <person name="Gathman A."/>
            <person name="Goodell B."/>
            <person name="Henrissat B."/>
            <person name="Ihrmark K."/>
            <person name="Kauserud H."/>
            <person name="Kohler A."/>
            <person name="LaButti K."/>
            <person name="Lapidus A."/>
            <person name="Lavin J.L."/>
            <person name="Lee Y.-H."/>
            <person name="Lindquist E."/>
            <person name="Lilly W."/>
            <person name="Lucas S."/>
            <person name="Morin E."/>
            <person name="Murat C."/>
            <person name="Oguiza J.A."/>
            <person name="Park J."/>
            <person name="Pisabarro A.G."/>
            <person name="Riley R."/>
            <person name="Rosling A."/>
            <person name="Salamov A."/>
            <person name="Schmidt O."/>
            <person name="Schmutz J."/>
            <person name="Skrede I."/>
            <person name="Stenlid J."/>
            <person name="Wiebenga A."/>
            <person name="Xie X."/>
            <person name="Kuees U."/>
            <person name="Hibbett D.S."/>
            <person name="Hoffmeister D."/>
            <person name="Hoegberg N."/>
            <person name="Martin F."/>
            <person name="Grigoriev I.V."/>
            <person name="Watkinson S.C."/>
        </authorList>
    </citation>
    <scope>NUCLEOTIDE SEQUENCE [LARGE SCALE GENOMIC DNA]</scope>
    <source>
        <strain evidence="2">strain S7.3</strain>
    </source>
</reference>
<dbReference type="InParanoid" id="F8PUA9"/>
<sequence>MRCARQDEKWLQAHMILVIWDSSNSPSFRVLKISEVRRRCFVGSGCSGG</sequence>
<keyword evidence="2" id="KW-1185">Reference proteome</keyword>
<evidence type="ECO:0000313" key="2">
    <source>
        <dbReference type="Proteomes" id="UP000008063"/>
    </source>
</evidence>
<protein>
    <submittedName>
        <fullName evidence="1">Uncharacterized protein</fullName>
    </submittedName>
</protein>
<proteinExistence type="predicted"/>
<accession>F8PUA9</accession>
<organism evidence="2">
    <name type="scientific">Serpula lacrymans var. lacrymans (strain S7.3)</name>
    <name type="common">Dry rot fungus</name>
    <dbReference type="NCBI Taxonomy" id="936435"/>
    <lineage>
        <taxon>Eukaryota</taxon>
        <taxon>Fungi</taxon>
        <taxon>Dikarya</taxon>
        <taxon>Basidiomycota</taxon>
        <taxon>Agaricomycotina</taxon>
        <taxon>Agaricomycetes</taxon>
        <taxon>Agaricomycetidae</taxon>
        <taxon>Boletales</taxon>
        <taxon>Coniophorineae</taxon>
        <taxon>Serpulaceae</taxon>
        <taxon>Serpula</taxon>
    </lineage>
</organism>
<dbReference type="EMBL" id="GL945479">
    <property type="protein sequence ID" value="EGO00422.1"/>
    <property type="molecule type" value="Genomic_DNA"/>
</dbReference>